<feature type="chain" id="PRO_5011623693" evidence="1">
    <location>
        <begin position="23"/>
        <end position="120"/>
    </location>
</feature>
<name>A0A1I1L865_9GAMM</name>
<accession>A0A1I1L865</accession>
<dbReference type="AlphaFoldDB" id="A0A1I1L865"/>
<keyword evidence="1" id="KW-0732">Signal</keyword>
<sequence>MNKLLKTGILLASSLFGAQAMAVNMECYVDTQAYDHYTTNHCEALVWGASTATAVFRISGASKPIKSVIWSNAASSCGTSGTSCSFTIRAFRSNKAEALILYQDNTWGTASATALFEDGR</sequence>
<evidence type="ECO:0000313" key="3">
    <source>
        <dbReference type="Proteomes" id="UP000198862"/>
    </source>
</evidence>
<protein>
    <submittedName>
        <fullName evidence="2">Uncharacterized protein</fullName>
    </submittedName>
</protein>
<keyword evidence="3" id="KW-1185">Reference proteome</keyword>
<dbReference type="RefSeq" id="WP_091983790.1">
    <property type="nucleotide sequence ID" value="NZ_FOLO01000015.1"/>
</dbReference>
<dbReference type="OrthoDB" id="6293209at2"/>
<proteinExistence type="predicted"/>
<evidence type="ECO:0000313" key="2">
    <source>
        <dbReference type="EMBL" id="SFC69189.1"/>
    </source>
</evidence>
<gene>
    <name evidence="2" type="ORF">SAMN02745724_02297</name>
</gene>
<dbReference type="EMBL" id="FOLO01000015">
    <property type="protein sequence ID" value="SFC69189.1"/>
    <property type="molecule type" value="Genomic_DNA"/>
</dbReference>
<feature type="signal peptide" evidence="1">
    <location>
        <begin position="1"/>
        <end position="22"/>
    </location>
</feature>
<dbReference type="Proteomes" id="UP000198862">
    <property type="component" value="Unassembled WGS sequence"/>
</dbReference>
<organism evidence="2 3">
    <name type="scientific">Pseudoalteromonas denitrificans DSM 6059</name>
    <dbReference type="NCBI Taxonomy" id="1123010"/>
    <lineage>
        <taxon>Bacteria</taxon>
        <taxon>Pseudomonadati</taxon>
        <taxon>Pseudomonadota</taxon>
        <taxon>Gammaproteobacteria</taxon>
        <taxon>Alteromonadales</taxon>
        <taxon>Pseudoalteromonadaceae</taxon>
        <taxon>Pseudoalteromonas</taxon>
    </lineage>
</organism>
<reference evidence="2 3" key="1">
    <citation type="submission" date="2016-10" db="EMBL/GenBank/DDBJ databases">
        <authorList>
            <person name="de Groot N.N."/>
        </authorList>
    </citation>
    <scope>NUCLEOTIDE SEQUENCE [LARGE SCALE GENOMIC DNA]</scope>
    <source>
        <strain evidence="2 3">DSM 6059</strain>
    </source>
</reference>
<evidence type="ECO:0000256" key="1">
    <source>
        <dbReference type="SAM" id="SignalP"/>
    </source>
</evidence>